<keyword evidence="8 11" id="KW-0663">Pyridoxal phosphate</keyword>
<dbReference type="PANTHER" id="PTHR43643:SF6">
    <property type="entry name" value="HISTIDINOL-PHOSPHATE AMINOTRANSFERASE"/>
    <property type="match status" value="1"/>
</dbReference>
<dbReference type="SUPFAM" id="SSF53383">
    <property type="entry name" value="PLP-dependent transferases"/>
    <property type="match status" value="1"/>
</dbReference>
<comment type="catalytic activity">
    <reaction evidence="10 11">
        <text>L-histidinol phosphate + 2-oxoglutarate = 3-(imidazol-4-yl)-2-oxopropyl phosphate + L-glutamate</text>
        <dbReference type="Rhea" id="RHEA:23744"/>
        <dbReference type="ChEBI" id="CHEBI:16810"/>
        <dbReference type="ChEBI" id="CHEBI:29985"/>
        <dbReference type="ChEBI" id="CHEBI:57766"/>
        <dbReference type="ChEBI" id="CHEBI:57980"/>
        <dbReference type="EC" id="2.6.1.9"/>
    </reaction>
</comment>
<organism evidence="13">
    <name type="scientific">uncultured bacterium contig00001</name>
    <dbReference type="NCBI Taxonomy" id="1181493"/>
    <lineage>
        <taxon>Bacteria</taxon>
        <taxon>environmental samples</taxon>
    </lineage>
</organism>
<name>A0A806K185_9BACT</name>
<dbReference type="HAMAP" id="MF_01023">
    <property type="entry name" value="HisC_aminotrans_2"/>
    <property type="match status" value="1"/>
</dbReference>
<comment type="subunit">
    <text evidence="4 11">Homodimer.</text>
</comment>
<comment type="cofactor">
    <cofactor evidence="1 11">
        <name>pyridoxal 5'-phosphate</name>
        <dbReference type="ChEBI" id="CHEBI:597326"/>
    </cofactor>
</comment>
<evidence type="ECO:0000256" key="9">
    <source>
        <dbReference type="ARBA" id="ARBA00023102"/>
    </source>
</evidence>
<dbReference type="EMBL" id="JQ844228">
    <property type="protein sequence ID" value="AGS53273.1"/>
    <property type="molecule type" value="Genomic_DNA"/>
</dbReference>
<feature type="modified residue" description="N6-(pyridoxal phosphate)lysine" evidence="11">
    <location>
        <position position="232"/>
    </location>
</feature>
<dbReference type="InterPro" id="IPR050106">
    <property type="entry name" value="HistidinolP_aminotransfase"/>
</dbReference>
<evidence type="ECO:0000259" key="12">
    <source>
        <dbReference type="Pfam" id="PF00155"/>
    </source>
</evidence>
<dbReference type="PANTHER" id="PTHR43643">
    <property type="entry name" value="HISTIDINOL-PHOSPHATE AMINOTRANSFERASE 2"/>
    <property type="match status" value="1"/>
</dbReference>
<dbReference type="InterPro" id="IPR004839">
    <property type="entry name" value="Aminotransferase_I/II_large"/>
</dbReference>
<dbReference type="InterPro" id="IPR015421">
    <property type="entry name" value="PyrdxlP-dep_Trfase_major"/>
</dbReference>
<reference evidence="13" key="1">
    <citation type="submission" date="2012-03" db="EMBL/GenBank/DDBJ databases">
        <title>Functional metagenomics reveals considerable lignocellulase gene clusters in the gut microbiome of a wood-feeding higher termite.</title>
        <authorList>
            <person name="Liu N."/>
        </authorList>
    </citation>
    <scope>NUCLEOTIDE SEQUENCE</scope>
</reference>
<sequence length="370" mass="41049">MTDAASNHFELLEKIPLYVPGKPIQEVKREFGLERIIKLASNENPWGPTLAVKERIWKAVHGDADEGLGLYPVSDGFYLRQAIAECRNVNLNQIVLGNGSAELIEMAAKACFIAGGSAVIPRHSFAIGGIAVQTAGGSVIETHATATEVSVEAILEAARPDTKMVYFPNANNPTGVQVGRDGVELLVKGLREDILLVVDQAYMEYAKPDEFPDAAEFLCERENLLVLHTFSKIYGLASLRIGYGLGNERMIKLLERVRSPFNTNHIAQAAAETAIKDPYFLSFCREKNQQARDIFFEEAKNHRCKVTGDVGNFVLMETAIPAQDLFIQLLKKSIIIRPMHGYELPQHIRVTLGRPEEMEAFWEAISPMLV</sequence>
<accession>A0A806K185</accession>
<comment type="pathway">
    <text evidence="2 11">Amino-acid biosynthesis; L-histidine biosynthesis; L-histidine from 5-phospho-alpha-D-ribose 1-diphosphate: step 7/9.</text>
</comment>
<dbReference type="GO" id="GO:0030170">
    <property type="term" value="F:pyridoxal phosphate binding"/>
    <property type="evidence" value="ECO:0007669"/>
    <property type="project" value="InterPro"/>
</dbReference>
<gene>
    <name evidence="11" type="primary">hisC</name>
</gene>
<dbReference type="InterPro" id="IPR015422">
    <property type="entry name" value="PyrdxlP-dep_Trfase_small"/>
</dbReference>
<evidence type="ECO:0000313" key="13">
    <source>
        <dbReference type="EMBL" id="AGS53273.1"/>
    </source>
</evidence>
<dbReference type="GO" id="GO:0000105">
    <property type="term" value="P:L-histidine biosynthetic process"/>
    <property type="evidence" value="ECO:0007669"/>
    <property type="project" value="UniProtKB-UniRule"/>
</dbReference>
<evidence type="ECO:0000256" key="4">
    <source>
        <dbReference type="ARBA" id="ARBA00011738"/>
    </source>
</evidence>
<dbReference type="InterPro" id="IPR005861">
    <property type="entry name" value="HisP_aminotrans"/>
</dbReference>
<dbReference type="UniPathway" id="UPA00031">
    <property type="reaction ID" value="UER00012"/>
</dbReference>
<dbReference type="GO" id="GO:0004400">
    <property type="term" value="F:histidinol-phosphate transaminase activity"/>
    <property type="evidence" value="ECO:0007669"/>
    <property type="project" value="UniProtKB-UniRule"/>
</dbReference>
<comment type="similarity">
    <text evidence="3 11">Belongs to the class-II pyridoxal-phosphate-dependent aminotransferase family. Histidinol-phosphate aminotransferase subfamily.</text>
</comment>
<dbReference type="EC" id="2.6.1.9" evidence="11"/>
<evidence type="ECO:0000256" key="8">
    <source>
        <dbReference type="ARBA" id="ARBA00022898"/>
    </source>
</evidence>
<keyword evidence="5 11" id="KW-0032">Aminotransferase</keyword>
<dbReference type="Gene3D" id="3.90.1150.10">
    <property type="entry name" value="Aspartate Aminotransferase, domain 1"/>
    <property type="match status" value="1"/>
</dbReference>
<dbReference type="InterPro" id="IPR015424">
    <property type="entry name" value="PyrdxlP-dep_Trfase"/>
</dbReference>
<evidence type="ECO:0000256" key="5">
    <source>
        <dbReference type="ARBA" id="ARBA00022576"/>
    </source>
</evidence>
<evidence type="ECO:0000256" key="6">
    <source>
        <dbReference type="ARBA" id="ARBA00022605"/>
    </source>
</evidence>
<evidence type="ECO:0000256" key="11">
    <source>
        <dbReference type="HAMAP-Rule" id="MF_01023"/>
    </source>
</evidence>
<evidence type="ECO:0000256" key="2">
    <source>
        <dbReference type="ARBA" id="ARBA00005011"/>
    </source>
</evidence>
<evidence type="ECO:0000256" key="10">
    <source>
        <dbReference type="ARBA" id="ARBA00047481"/>
    </source>
</evidence>
<proteinExistence type="inferred from homology"/>
<evidence type="ECO:0000256" key="3">
    <source>
        <dbReference type="ARBA" id="ARBA00007970"/>
    </source>
</evidence>
<dbReference type="AlphaFoldDB" id="A0A806K185"/>
<dbReference type="CDD" id="cd00609">
    <property type="entry name" value="AAT_like"/>
    <property type="match status" value="1"/>
</dbReference>
<evidence type="ECO:0000256" key="1">
    <source>
        <dbReference type="ARBA" id="ARBA00001933"/>
    </source>
</evidence>
<feature type="domain" description="Aminotransferase class I/classII large" evidence="12">
    <location>
        <begin position="35"/>
        <end position="365"/>
    </location>
</feature>
<keyword evidence="6 11" id="KW-0028">Amino-acid biosynthesis</keyword>
<keyword evidence="7 11" id="KW-0808">Transferase</keyword>
<dbReference type="Pfam" id="PF00155">
    <property type="entry name" value="Aminotran_1_2"/>
    <property type="match status" value="1"/>
</dbReference>
<protein>
    <recommendedName>
        <fullName evidence="11">Histidinol-phosphate aminotransferase</fullName>
        <ecNumber evidence="11">2.6.1.9</ecNumber>
    </recommendedName>
    <alternativeName>
        <fullName evidence="11">Imidazole acetol-phosphate transaminase</fullName>
    </alternativeName>
</protein>
<dbReference type="Gene3D" id="3.40.640.10">
    <property type="entry name" value="Type I PLP-dependent aspartate aminotransferase-like (Major domain)"/>
    <property type="match status" value="1"/>
</dbReference>
<evidence type="ECO:0000256" key="7">
    <source>
        <dbReference type="ARBA" id="ARBA00022679"/>
    </source>
</evidence>
<keyword evidence="9 11" id="KW-0368">Histidine biosynthesis</keyword>